<proteinExistence type="predicted"/>
<protein>
    <submittedName>
        <fullName evidence="1">Distal tail protein</fullName>
    </submittedName>
</protein>
<name>A0A8S5QSH0_9CAUD</name>
<reference evidence="1" key="1">
    <citation type="journal article" date="2021" name="Proc. Natl. Acad. Sci. U.S.A.">
        <title>A Catalog of Tens of Thousands of Viruses from Human Metagenomes Reveals Hidden Associations with Chronic Diseases.</title>
        <authorList>
            <person name="Tisza M.J."/>
            <person name="Buck C.B."/>
        </authorList>
    </citation>
    <scope>NUCLEOTIDE SEQUENCE</scope>
    <source>
        <strain evidence="1">Ct2773</strain>
    </source>
</reference>
<organism evidence="1">
    <name type="scientific">Siphoviridae sp. ct2773</name>
    <dbReference type="NCBI Taxonomy" id="2826275"/>
    <lineage>
        <taxon>Viruses</taxon>
        <taxon>Duplodnaviria</taxon>
        <taxon>Heunggongvirae</taxon>
        <taxon>Uroviricota</taxon>
        <taxon>Caudoviricetes</taxon>
    </lineage>
</organism>
<dbReference type="EMBL" id="BK015717">
    <property type="protein sequence ID" value="DAE21747.1"/>
    <property type="molecule type" value="Genomic_DNA"/>
</dbReference>
<sequence>MINYIELNGEKSTSVKGLIIQSLPPITKPKMRTSNATIDGRDGDVVTKLGYSAYDKQLSIGLHGDFDIDDAIAFFDSEGEVVFGNEPDKYYRYQILDQIDFERLVRFRTAKVKMHVQPFKHDAVDRTFDIVNQFLHVYDSTASKFGITVTSSNGIIRVAGKATSDVDIEVPIESMSLSGSYNLTASASGSAAGCALRLIDGLPSNDRSFGGSYMELKSNGDSTITAAAASNAEYDALWLDIKAGTSVDFTLGVTVSSNEFDTVTLANRGNVISRPTVTVYGSGNVELAINSITVLSFLIEGDSITIDAEEMNAYRGDALMNRHVTGDYADLRLNVGENVISWRGDVTAIRVEDFSRWL</sequence>
<dbReference type="InterPro" id="IPR006520">
    <property type="entry name" value="Dit_BPSPP_N"/>
</dbReference>
<accession>A0A8S5QSH0</accession>
<dbReference type="NCBIfam" id="TIGR01633">
    <property type="entry name" value="phi3626_gp14_N"/>
    <property type="match status" value="1"/>
</dbReference>
<evidence type="ECO:0000313" key="1">
    <source>
        <dbReference type="EMBL" id="DAE21747.1"/>
    </source>
</evidence>